<feature type="transmembrane region" description="Helical" evidence="6">
    <location>
        <begin position="89"/>
        <end position="114"/>
    </location>
</feature>
<dbReference type="EMBL" id="JAPFFF010000001">
    <property type="protein sequence ID" value="KAK8899380.1"/>
    <property type="molecule type" value="Genomic_DNA"/>
</dbReference>
<evidence type="ECO:0000256" key="6">
    <source>
        <dbReference type="RuleBase" id="RU368066"/>
    </source>
</evidence>
<sequence length="471" mass="54445">MKTENKKDPPAISSLKSNKYQCLLWAFLFILNIVATFSILFYIVQKTMGFRCLLNILFTKKKGFHEFQKSFPDFQYIDLYYLFLSMRRCVILALIATLLVNIFHLLITVVFPSLYIALNIYSNLILLVLPLTSFLWMVVDDLRKGGDINDISLVFTIFSLLLAIFGVFQFLYRRKFEHTSTSLIRGSSSLILEHPTLALFEIVHLFVLFVTNSMLIIGTKISTSFKEKVTFNPYIYLYTLFSYYWTLMTLYYLAYMITGGSTASCFYDKENGETKNIVSASVKRVITKQFGCAAKAGLLFPIIQVLKYILEIFNPKHYHLRHHHNDESNNPSFSFRQFSRQTLIYCAVFGCSYKDASNRLIKKNLNTRIRKLQGNSIISGCLISNFFFLLVAALGLAGVLYYYHSEKNPKPLPITMMITVTYMLSFFTILSSLIISTTDSLMLIYLEDPEVLKKHFPSLYDTLEQINVKYD</sequence>
<dbReference type="Proteomes" id="UP001470230">
    <property type="component" value="Unassembled WGS sequence"/>
</dbReference>
<protein>
    <recommendedName>
        <fullName evidence="6">Choline transporter-like protein</fullName>
    </recommendedName>
</protein>
<dbReference type="InterPro" id="IPR007603">
    <property type="entry name" value="Choline_transptr-like"/>
</dbReference>
<evidence type="ECO:0000313" key="8">
    <source>
        <dbReference type="Proteomes" id="UP001470230"/>
    </source>
</evidence>
<feature type="transmembrane region" description="Helical" evidence="6">
    <location>
        <begin position="151"/>
        <end position="172"/>
    </location>
</feature>
<comment type="similarity">
    <text evidence="2 6">Belongs to the CTL (choline transporter-like) family.</text>
</comment>
<comment type="caution">
    <text evidence="7">The sequence shown here is derived from an EMBL/GenBank/DDBJ whole genome shotgun (WGS) entry which is preliminary data.</text>
</comment>
<evidence type="ECO:0000256" key="2">
    <source>
        <dbReference type="ARBA" id="ARBA00007168"/>
    </source>
</evidence>
<keyword evidence="8" id="KW-1185">Reference proteome</keyword>
<feature type="transmembrane region" description="Helical" evidence="6">
    <location>
        <begin position="202"/>
        <end position="222"/>
    </location>
</feature>
<reference evidence="7 8" key="1">
    <citation type="submission" date="2024-04" db="EMBL/GenBank/DDBJ databases">
        <title>Tritrichomonas musculus Genome.</title>
        <authorList>
            <person name="Alves-Ferreira E."/>
            <person name="Grigg M."/>
            <person name="Lorenzi H."/>
            <person name="Galac M."/>
        </authorList>
    </citation>
    <scope>NUCLEOTIDE SEQUENCE [LARGE SCALE GENOMIC DNA]</scope>
    <source>
        <strain evidence="7 8">EAF2021</strain>
    </source>
</reference>
<name>A0ABR2L7P9_9EUKA</name>
<feature type="transmembrane region" description="Helical" evidence="6">
    <location>
        <begin position="234"/>
        <end position="254"/>
    </location>
</feature>
<keyword evidence="5 6" id="KW-0472">Membrane</keyword>
<dbReference type="PANTHER" id="PTHR12385">
    <property type="entry name" value="CHOLINE TRANSPORTER-LIKE (SLC FAMILY 44)"/>
    <property type="match status" value="1"/>
</dbReference>
<comment type="subcellular location">
    <subcellularLocation>
        <location evidence="6">Cell membrane</location>
        <topology evidence="6">Multi-pass membrane protein</topology>
    </subcellularLocation>
    <subcellularLocation>
        <location evidence="1">Membrane</location>
        <topology evidence="1">Multi-pass membrane protein</topology>
    </subcellularLocation>
</comment>
<comment type="function">
    <text evidence="6">Choline transporter.</text>
</comment>
<accession>A0ABR2L7P9</accession>
<dbReference type="Pfam" id="PF04515">
    <property type="entry name" value="Choline_transpo"/>
    <property type="match status" value="1"/>
</dbReference>
<feature type="transmembrane region" description="Helical" evidence="6">
    <location>
        <begin position="23"/>
        <end position="44"/>
    </location>
</feature>
<gene>
    <name evidence="7" type="ORF">M9Y10_001695</name>
</gene>
<evidence type="ECO:0000256" key="1">
    <source>
        <dbReference type="ARBA" id="ARBA00004141"/>
    </source>
</evidence>
<evidence type="ECO:0000256" key="4">
    <source>
        <dbReference type="ARBA" id="ARBA00022989"/>
    </source>
</evidence>
<evidence type="ECO:0000313" key="7">
    <source>
        <dbReference type="EMBL" id="KAK8899380.1"/>
    </source>
</evidence>
<feature type="transmembrane region" description="Helical" evidence="6">
    <location>
        <begin position="423"/>
        <end position="446"/>
    </location>
</feature>
<proteinExistence type="inferred from homology"/>
<keyword evidence="4 6" id="KW-1133">Transmembrane helix</keyword>
<keyword evidence="3 6" id="KW-0812">Transmembrane</keyword>
<dbReference type="PANTHER" id="PTHR12385:SF4">
    <property type="entry name" value="PROTEIN PNS1"/>
    <property type="match status" value="1"/>
</dbReference>
<feature type="transmembrane region" description="Helical" evidence="6">
    <location>
        <begin position="120"/>
        <end position="139"/>
    </location>
</feature>
<feature type="transmembrane region" description="Helical" evidence="6">
    <location>
        <begin position="377"/>
        <end position="403"/>
    </location>
</feature>
<evidence type="ECO:0000256" key="3">
    <source>
        <dbReference type="ARBA" id="ARBA00022692"/>
    </source>
</evidence>
<organism evidence="7 8">
    <name type="scientific">Tritrichomonas musculus</name>
    <dbReference type="NCBI Taxonomy" id="1915356"/>
    <lineage>
        <taxon>Eukaryota</taxon>
        <taxon>Metamonada</taxon>
        <taxon>Parabasalia</taxon>
        <taxon>Tritrichomonadida</taxon>
        <taxon>Tritrichomonadidae</taxon>
        <taxon>Tritrichomonas</taxon>
    </lineage>
</organism>
<evidence type="ECO:0000256" key="5">
    <source>
        <dbReference type="ARBA" id="ARBA00023136"/>
    </source>
</evidence>